<keyword evidence="3" id="KW-1185">Reference proteome</keyword>
<organism evidence="2 3">
    <name type="scientific">Paracraurococcus ruber</name>
    <dbReference type="NCBI Taxonomy" id="77675"/>
    <lineage>
        <taxon>Bacteria</taxon>
        <taxon>Pseudomonadati</taxon>
        <taxon>Pseudomonadota</taxon>
        <taxon>Alphaproteobacteria</taxon>
        <taxon>Acetobacterales</taxon>
        <taxon>Roseomonadaceae</taxon>
        <taxon>Paracraurococcus</taxon>
    </lineage>
</organism>
<accession>A0ABS1CVY8</accession>
<comment type="caution">
    <text evidence="2">The sequence shown here is derived from an EMBL/GenBank/DDBJ whole genome shotgun (WGS) entry which is preliminary data.</text>
</comment>
<dbReference type="EMBL" id="NRSG01000056">
    <property type="protein sequence ID" value="MBK1658543.1"/>
    <property type="molecule type" value="Genomic_DNA"/>
</dbReference>
<name>A0ABS1CVY8_9PROT</name>
<protein>
    <submittedName>
        <fullName evidence="2">Uncharacterized protein</fullName>
    </submittedName>
</protein>
<evidence type="ECO:0000313" key="2">
    <source>
        <dbReference type="EMBL" id="MBK1658543.1"/>
    </source>
</evidence>
<proteinExistence type="predicted"/>
<feature type="region of interest" description="Disordered" evidence="1">
    <location>
        <begin position="13"/>
        <end position="69"/>
    </location>
</feature>
<gene>
    <name evidence="2" type="ORF">CKO45_09900</name>
</gene>
<feature type="compositionally biased region" description="Pro residues" evidence="1">
    <location>
        <begin position="34"/>
        <end position="43"/>
    </location>
</feature>
<reference evidence="2 3" key="1">
    <citation type="journal article" date="2020" name="Microorganisms">
        <title>Osmotic Adaptation and Compatible Solute Biosynthesis of Phototrophic Bacteria as Revealed from Genome Analyses.</title>
        <authorList>
            <person name="Imhoff J.F."/>
            <person name="Rahn T."/>
            <person name="Kunzel S."/>
            <person name="Keller A."/>
            <person name="Neulinger S.C."/>
        </authorList>
    </citation>
    <scope>NUCLEOTIDE SEQUENCE [LARGE SCALE GENOMIC DNA]</scope>
    <source>
        <strain evidence="2 3">DSM 15382</strain>
    </source>
</reference>
<sequence>MLRHHSIGPATLAALMAADRPAPRAAPPRRGAIPHPPAAPPPGDARVAANRPAASTPGARRSDASGEPA</sequence>
<evidence type="ECO:0000256" key="1">
    <source>
        <dbReference type="SAM" id="MobiDB-lite"/>
    </source>
</evidence>
<feature type="compositionally biased region" description="Basic and acidic residues" evidence="1">
    <location>
        <begin position="60"/>
        <end position="69"/>
    </location>
</feature>
<evidence type="ECO:0000313" key="3">
    <source>
        <dbReference type="Proteomes" id="UP000697995"/>
    </source>
</evidence>
<dbReference type="Proteomes" id="UP000697995">
    <property type="component" value="Unassembled WGS sequence"/>
</dbReference>